<dbReference type="Gene3D" id="2.180.10.10">
    <property type="entry name" value="RHS repeat-associated core"/>
    <property type="match status" value="1"/>
</dbReference>
<dbReference type="PANTHER" id="PTHR32305">
    <property type="match status" value="1"/>
</dbReference>
<feature type="compositionally biased region" description="Basic and acidic residues" evidence="1">
    <location>
        <begin position="245"/>
        <end position="255"/>
    </location>
</feature>
<dbReference type="RefSeq" id="WP_409357861.1">
    <property type="nucleotide sequence ID" value="NZ_JBJXVJ010000004.1"/>
</dbReference>
<sequence length="336" mass="37872">MKKLFSTVTTDYLDGFQYENETLKFFPTAGGYYNSETGKYVYNYTDHLGNTRLSYFKNGAGAENIEESNYYPFGLKHEGYNMLSGNPAYKYKYQGQELQETGFYSFKWRNYMPDVGRFFNVDPLTEEYPTWSPYAFSGNRVIDAREIEGLEPHVLFGTQDKAARNYGEQYNGKSISKGREYGAYIYSIKTEDGRTLYGYNKPTKGSNDGLTSIKDKDIPSNATKTADIHSHGKYEVNYDNNEFSPTDKKDNERTGLDGYIVTPDGSLKLYDPNTMSPTDTGSVVTTSLPSDQSDPNRQNTDAPTTNPSSVPTKSVKVENGTDKKGNPIYKSGKEEL</sequence>
<feature type="region of interest" description="Disordered" evidence="1">
    <location>
        <begin position="200"/>
        <end position="336"/>
    </location>
</feature>
<evidence type="ECO:0000313" key="3">
    <source>
        <dbReference type="EMBL" id="MFN1219089.1"/>
    </source>
</evidence>
<feature type="compositionally biased region" description="Polar residues" evidence="1">
    <location>
        <begin position="273"/>
        <end position="312"/>
    </location>
</feature>
<dbReference type="InterPro" id="IPR022385">
    <property type="entry name" value="Rhs_assc_core"/>
</dbReference>
<dbReference type="PANTHER" id="PTHR32305:SF15">
    <property type="entry name" value="PROTEIN RHSA-RELATED"/>
    <property type="match status" value="1"/>
</dbReference>
<protein>
    <submittedName>
        <fullName evidence="3">DUF4329 domain-containing protein</fullName>
    </submittedName>
</protein>
<feature type="compositionally biased region" description="Basic and acidic residues" evidence="1">
    <location>
        <begin position="315"/>
        <end position="336"/>
    </location>
</feature>
<gene>
    <name evidence="3" type="ORF">ACKW6Q_19145</name>
</gene>
<dbReference type="InterPro" id="IPR025479">
    <property type="entry name" value="DUF4329"/>
</dbReference>
<evidence type="ECO:0000256" key="1">
    <source>
        <dbReference type="SAM" id="MobiDB-lite"/>
    </source>
</evidence>
<name>A0ABW9K9M5_9FLAO</name>
<dbReference type="Proteomes" id="UP001634154">
    <property type="component" value="Unassembled WGS sequence"/>
</dbReference>
<dbReference type="NCBIfam" id="TIGR03696">
    <property type="entry name" value="Rhs_assc_core"/>
    <property type="match status" value="1"/>
</dbReference>
<dbReference type="Pfam" id="PF14220">
    <property type="entry name" value="DUF4329"/>
    <property type="match status" value="1"/>
</dbReference>
<comment type="caution">
    <text evidence="3">The sequence shown here is derived from an EMBL/GenBank/DDBJ whole genome shotgun (WGS) entry which is preliminary data.</text>
</comment>
<dbReference type="InterPro" id="IPR050708">
    <property type="entry name" value="T6SS_VgrG/RHS"/>
</dbReference>
<dbReference type="EMBL" id="JBJXVJ010000004">
    <property type="protein sequence ID" value="MFN1219089.1"/>
    <property type="molecule type" value="Genomic_DNA"/>
</dbReference>
<keyword evidence="4" id="KW-1185">Reference proteome</keyword>
<feature type="compositionally biased region" description="Basic and acidic residues" evidence="1">
    <location>
        <begin position="226"/>
        <end position="236"/>
    </location>
</feature>
<accession>A0ABW9K9M5</accession>
<reference evidence="3 4" key="1">
    <citation type="submission" date="2024-12" db="EMBL/GenBank/DDBJ databases">
        <title>Draft genome sequence of Chryseobacterium kwangjuense AG447.</title>
        <authorList>
            <person name="Cheptsov V.S."/>
            <person name="Belov A."/>
            <person name="Zavarzina A.G."/>
        </authorList>
    </citation>
    <scope>NUCLEOTIDE SEQUENCE [LARGE SCALE GENOMIC DNA]</scope>
    <source>
        <strain evidence="3 4">AG447</strain>
    </source>
</reference>
<feature type="domain" description="DUF4329" evidence="2">
    <location>
        <begin position="160"/>
        <end position="274"/>
    </location>
</feature>
<organism evidence="3 4">
    <name type="scientific">Chryseobacterium kwangjuense</name>
    <dbReference type="NCBI Taxonomy" id="267125"/>
    <lineage>
        <taxon>Bacteria</taxon>
        <taxon>Pseudomonadati</taxon>
        <taxon>Bacteroidota</taxon>
        <taxon>Flavobacteriia</taxon>
        <taxon>Flavobacteriales</taxon>
        <taxon>Weeksellaceae</taxon>
        <taxon>Chryseobacterium group</taxon>
        <taxon>Chryseobacterium</taxon>
    </lineage>
</organism>
<proteinExistence type="predicted"/>
<evidence type="ECO:0000259" key="2">
    <source>
        <dbReference type="Pfam" id="PF14220"/>
    </source>
</evidence>
<evidence type="ECO:0000313" key="4">
    <source>
        <dbReference type="Proteomes" id="UP001634154"/>
    </source>
</evidence>